<dbReference type="AlphaFoldDB" id="A0A0J8BDV4"/>
<gene>
    <name evidence="1" type="ORF">BVRB_1g023150</name>
</gene>
<proteinExistence type="predicted"/>
<reference evidence="1 2" key="1">
    <citation type="journal article" date="2014" name="Nature">
        <title>The genome of the recently domesticated crop plant sugar beet (Beta vulgaris).</title>
        <authorList>
            <person name="Dohm J.C."/>
            <person name="Minoche A.E."/>
            <person name="Holtgrawe D."/>
            <person name="Capella-Gutierrez S."/>
            <person name="Zakrzewski F."/>
            <person name="Tafer H."/>
            <person name="Rupp O."/>
            <person name="Sorensen T.R."/>
            <person name="Stracke R."/>
            <person name="Reinhardt R."/>
            <person name="Goesmann A."/>
            <person name="Kraft T."/>
            <person name="Schulz B."/>
            <person name="Stadler P.F."/>
            <person name="Schmidt T."/>
            <person name="Gabaldon T."/>
            <person name="Lehrach H."/>
            <person name="Weisshaar B."/>
            <person name="Himmelbauer H."/>
        </authorList>
    </citation>
    <scope>NUCLEOTIDE SEQUENCE [LARGE SCALE GENOMIC DNA]</scope>
    <source>
        <tissue evidence="1">Taproot</tissue>
    </source>
</reference>
<name>A0A0J8BDV4_BETVV</name>
<sequence length="217" mass="25457">MANVFNEIWDKCAHKVKLSQSNREKTRNILSQDEVLFASDEIVELLKKFETQAIDTYQGKKISVFEMTPPSFSLEIDSNQTPQPREVNVQQPSLDLKLDIDDLDNLISTPEHTSIEYLFEKEMQNLGREHNDRDLMKESKRPKHIVQNLPPCFRYPFLVKYENLFKNLTGSYTTLSDYAFQQGNEDKEYCCAQKTIMMRRLISQQGPDNLSKHWIMK</sequence>
<dbReference type="Gramene" id="KMS99504">
    <property type="protein sequence ID" value="KMS99504"/>
    <property type="gene ID" value="BVRB_1g023150"/>
</dbReference>
<dbReference type="Proteomes" id="UP000035740">
    <property type="component" value="Unassembled WGS sequence"/>
</dbReference>
<evidence type="ECO:0000313" key="2">
    <source>
        <dbReference type="Proteomes" id="UP000035740"/>
    </source>
</evidence>
<dbReference type="EMBL" id="KQ090216">
    <property type="protein sequence ID" value="KMS99504.1"/>
    <property type="molecule type" value="Genomic_DNA"/>
</dbReference>
<keyword evidence="2" id="KW-1185">Reference proteome</keyword>
<accession>A0A0J8BDV4</accession>
<evidence type="ECO:0000313" key="1">
    <source>
        <dbReference type="EMBL" id="KMS99504.1"/>
    </source>
</evidence>
<organism evidence="1 2">
    <name type="scientific">Beta vulgaris subsp. vulgaris</name>
    <name type="common">Beet</name>
    <dbReference type="NCBI Taxonomy" id="3555"/>
    <lineage>
        <taxon>Eukaryota</taxon>
        <taxon>Viridiplantae</taxon>
        <taxon>Streptophyta</taxon>
        <taxon>Embryophyta</taxon>
        <taxon>Tracheophyta</taxon>
        <taxon>Spermatophyta</taxon>
        <taxon>Magnoliopsida</taxon>
        <taxon>eudicotyledons</taxon>
        <taxon>Gunneridae</taxon>
        <taxon>Pentapetalae</taxon>
        <taxon>Caryophyllales</taxon>
        <taxon>Chenopodiaceae</taxon>
        <taxon>Betoideae</taxon>
        <taxon>Beta</taxon>
    </lineage>
</organism>
<protein>
    <submittedName>
        <fullName evidence="1">Uncharacterized protein</fullName>
    </submittedName>
</protein>